<dbReference type="FunFam" id="3.30.420.10:FF:000014">
    <property type="entry name" value="Piwi-like RNA-mediated gene silencing 1"/>
    <property type="match status" value="1"/>
</dbReference>
<evidence type="ECO:0000259" key="10">
    <source>
        <dbReference type="PROSITE" id="PS50822"/>
    </source>
</evidence>
<dbReference type="Pfam" id="PF08699">
    <property type="entry name" value="ArgoL1"/>
    <property type="match status" value="1"/>
</dbReference>
<feature type="region of interest" description="Disordered" evidence="8">
    <location>
        <begin position="19"/>
        <end position="113"/>
    </location>
</feature>
<dbReference type="SUPFAM" id="SSF53098">
    <property type="entry name" value="Ribonuclease H-like"/>
    <property type="match status" value="1"/>
</dbReference>
<keyword evidence="11" id="KW-0648">Protein biosynthesis</keyword>
<dbReference type="PANTHER" id="PTHR22891">
    <property type="entry name" value="EUKARYOTIC TRANSLATION INITIATION FACTOR 2C"/>
    <property type="match status" value="1"/>
</dbReference>
<dbReference type="GO" id="GO:0140965">
    <property type="term" value="P:secondary piRNA processing"/>
    <property type="evidence" value="ECO:0007669"/>
    <property type="project" value="UniProtKB-ARBA"/>
</dbReference>
<feature type="domain" description="Piwi" evidence="10">
    <location>
        <begin position="632"/>
        <end position="926"/>
    </location>
</feature>
<dbReference type="SUPFAM" id="SSF101690">
    <property type="entry name" value="PAZ domain"/>
    <property type="match status" value="1"/>
</dbReference>
<dbReference type="PROSITE" id="PS50822">
    <property type="entry name" value="PIWI"/>
    <property type="match status" value="1"/>
</dbReference>
<dbReference type="Gene3D" id="3.30.420.10">
    <property type="entry name" value="Ribonuclease H-like superfamily/Ribonuclease H"/>
    <property type="match status" value="1"/>
</dbReference>
<dbReference type="SMART" id="SM00950">
    <property type="entry name" value="Piwi"/>
    <property type="match status" value="1"/>
</dbReference>
<comment type="subcellular location">
    <subcellularLocation>
        <location evidence="1">Cytoplasm</location>
    </subcellularLocation>
</comment>
<dbReference type="InterPro" id="IPR036085">
    <property type="entry name" value="PAZ_dom_sf"/>
</dbReference>
<dbReference type="SMART" id="SM00949">
    <property type="entry name" value="PAZ"/>
    <property type="match status" value="1"/>
</dbReference>
<evidence type="ECO:0000256" key="7">
    <source>
        <dbReference type="ARBA" id="ARBA00038291"/>
    </source>
</evidence>
<dbReference type="CDD" id="cd04658">
    <property type="entry name" value="Piwi_piwi-like_Euk"/>
    <property type="match status" value="1"/>
</dbReference>
<evidence type="ECO:0000256" key="4">
    <source>
        <dbReference type="ARBA" id="ARBA00022782"/>
    </source>
</evidence>
<dbReference type="InterPro" id="IPR014811">
    <property type="entry name" value="ArgoL1"/>
</dbReference>
<dbReference type="EMBL" id="GEFM01002273">
    <property type="protein sequence ID" value="JAP73523.1"/>
    <property type="molecule type" value="mRNA"/>
</dbReference>
<dbReference type="InterPro" id="IPR036397">
    <property type="entry name" value="RNaseH_sf"/>
</dbReference>
<proteinExistence type="evidence at transcript level"/>
<dbReference type="Pfam" id="PF02170">
    <property type="entry name" value="PAZ"/>
    <property type="match status" value="1"/>
</dbReference>
<dbReference type="Gene3D" id="3.40.50.2300">
    <property type="match status" value="1"/>
</dbReference>
<evidence type="ECO:0000256" key="3">
    <source>
        <dbReference type="ARBA" id="ARBA00022490"/>
    </source>
</evidence>
<dbReference type="GO" id="GO:0003723">
    <property type="term" value="F:RNA binding"/>
    <property type="evidence" value="ECO:0007669"/>
    <property type="project" value="UniProtKB-KW"/>
</dbReference>
<evidence type="ECO:0000256" key="8">
    <source>
        <dbReference type="SAM" id="MobiDB-lite"/>
    </source>
</evidence>
<keyword evidence="6" id="KW-0943">RNA-mediated gene silencing</keyword>
<keyword evidence="5" id="KW-0694">RNA-binding</keyword>
<evidence type="ECO:0000259" key="9">
    <source>
        <dbReference type="PROSITE" id="PS50821"/>
    </source>
</evidence>
<evidence type="ECO:0000256" key="6">
    <source>
        <dbReference type="ARBA" id="ARBA00023158"/>
    </source>
</evidence>
<protein>
    <submittedName>
        <fullName evidence="11">Putative translation initiation factor 2c eif-2c</fullName>
    </submittedName>
</protein>
<dbReference type="PROSITE" id="PS50821">
    <property type="entry name" value="PAZ"/>
    <property type="match status" value="1"/>
</dbReference>
<dbReference type="InterPro" id="IPR003165">
    <property type="entry name" value="Piwi"/>
</dbReference>
<evidence type="ECO:0000256" key="5">
    <source>
        <dbReference type="ARBA" id="ARBA00022884"/>
    </source>
</evidence>
<accession>A0A131Y203</accession>
<reference evidence="11" key="1">
    <citation type="submission" date="2016-02" db="EMBL/GenBank/DDBJ databases">
        <title>RNAseq analyses of the midgut from blood- or serum-fed Ixodes ricinus ticks.</title>
        <authorList>
            <person name="Perner J."/>
            <person name="Provaznik J."/>
            <person name="Schrenkova J."/>
            <person name="Urbanova V."/>
            <person name="Ribeiro J.M."/>
            <person name="Kopacek P."/>
        </authorList>
    </citation>
    <scope>NUCLEOTIDE SEQUENCE</scope>
    <source>
        <tissue evidence="11">Gut</tissue>
    </source>
</reference>
<comment type="similarity">
    <text evidence="7">Belongs to the argonaute family. Piwi subfamily.</text>
</comment>
<dbReference type="GO" id="GO:0003743">
    <property type="term" value="F:translation initiation factor activity"/>
    <property type="evidence" value="ECO:0007669"/>
    <property type="project" value="UniProtKB-KW"/>
</dbReference>
<keyword evidence="11" id="KW-0396">Initiation factor</keyword>
<dbReference type="GO" id="GO:0030154">
    <property type="term" value="P:cell differentiation"/>
    <property type="evidence" value="ECO:0007669"/>
    <property type="project" value="UniProtKB-KW"/>
</dbReference>
<sequence length="940" mass="104607">EEEFIGCGRGGRGALLLAALQKQTRRPGTGGSGDSSGDATSPSEESRPASGLPSGTSTSVSSPSGPSPSPAPPVGAGRGALLERLMLQSRASTSSSSSGDAPSPTAPLSSKPVAGRGLLTALGRSIAHTPAGRGVLSRLQPPTAAVGRPEEPTAPPPVAAPPSPLEPPVEEMQELTVRQYRGKAGKPVSVEVNYVRLETAPGMGVFEYHVNFVPVIDSKKARFQLVRSDPVVERIGCIRVFDGAKLYLPHQLPDKVTSVVAPLPTDGTPVTVQVKFVKVTPPSQCVHLYNVLFKKVMHCLQLTQIGRNYFDHKGKILIPQHKLEVWPGYVQSVGEFEGGLLLNCDASFRVLRTVTARDVLYDVFNAYRQEYKTKALQAIVGNIVLTRYNNKTYRVDDISWDLKPTSTFTYHTGEEIAYMDYYKRIYNIDIQDTEQPLLLHRDKPRRDAPEGEEPRLVCLVPELCVLTGLTDEMRSDFRIMKDIAGHTRVNPNQRQLALQQFVKNVQACPEAMKVLNDWGVRLQAGAVTLDGRILPEEKVMMSKKSYQHNGTADWGRLLSQDSVIRPVHLQNWVVMHTRRDGERTRGFTSMMSKVCPSMGIQVQPPIMRELPSDSTESYVRAIKEVLNQNVQVIVLIFPTSRDDRYSAVKRLCCVDMPVPSQVIISNTIGQQQKLRSVTQKVALQINCKLGGELWAVEIPMHNVMVIGIDVYHDITRGRQSVMGFVASMNQSLTRWFSKCAFQEPGKELVNCIKIAMLEAIVKYYEVNHKHPDRIFVFRDGVGDGQLSYVSDYEIEQLVQSFVNVSPDYKPSIAVVVVQKRINTRIFARLNGGRELDNPTPGTVVDHEVTRRDWCDFFLVSQKVRQGTVSPTHYIVVRNTTELSPDQMQRLAYKLTHLYYNWPGTIRVPAPCQYAHKLANLVGDSIHKEPSPLLSDRLFYL</sequence>
<dbReference type="CDD" id="cd02845">
    <property type="entry name" value="PAZ_piwi_like"/>
    <property type="match status" value="1"/>
</dbReference>
<keyword evidence="2" id="KW-0217">Developmental protein</keyword>
<dbReference type="GO" id="GO:0005737">
    <property type="term" value="C:cytoplasm"/>
    <property type="evidence" value="ECO:0007669"/>
    <property type="project" value="UniProtKB-SubCell"/>
</dbReference>
<dbReference type="InterPro" id="IPR012337">
    <property type="entry name" value="RNaseH-like_sf"/>
</dbReference>
<name>A0A131Y203_IXORI</name>
<organism evidence="11">
    <name type="scientific">Ixodes ricinus</name>
    <name type="common">Common tick</name>
    <name type="synonym">Acarus ricinus</name>
    <dbReference type="NCBI Taxonomy" id="34613"/>
    <lineage>
        <taxon>Eukaryota</taxon>
        <taxon>Metazoa</taxon>
        <taxon>Ecdysozoa</taxon>
        <taxon>Arthropoda</taxon>
        <taxon>Chelicerata</taxon>
        <taxon>Arachnida</taxon>
        <taxon>Acari</taxon>
        <taxon>Parasitiformes</taxon>
        <taxon>Ixodida</taxon>
        <taxon>Ixodoidea</taxon>
        <taxon>Ixodidae</taxon>
        <taxon>Ixodinae</taxon>
        <taxon>Ixodes</taxon>
    </lineage>
</organism>
<evidence type="ECO:0000256" key="1">
    <source>
        <dbReference type="ARBA" id="ARBA00004496"/>
    </source>
</evidence>
<feature type="non-terminal residue" evidence="11">
    <location>
        <position position="1"/>
    </location>
</feature>
<evidence type="ECO:0000256" key="2">
    <source>
        <dbReference type="ARBA" id="ARBA00022473"/>
    </source>
</evidence>
<feature type="domain" description="PAZ" evidence="9">
    <location>
        <begin position="359"/>
        <end position="468"/>
    </location>
</feature>
<feature type="region of interest" description="Disordered" evidence="8">
    <location>
        <begin position="131"/>
        <end position="167"/>
    </location>
</feature>
<dbReference type="AlphaFoldDB" id="A0A131Y203"/>
<keyword evidence="4" id="KW-0221">Differentiation</keyword>
<feature type="compositionally biased region" description="Low complexity" evidence="8">
    <location>
        <begin position="50"/>
        <end position="64"/>
    </location>
</feature>
<dbReference type="Gene3D" id="2.170.260.10">
    <property type="entry name" value="paz domain"/>
    <property type="match status" value="1"/>
</dbReference>
<feature type="compositionally biased region" description="Pro residues" evidence="8">
    <location>
        <begin position="152"/>
        <end position="167"/>
    </location>
</feature>
<dbReference type="Pfam" id="PF23278">
    <property type="entry name" value="Piwi_N"/>
    <property type="match status" value="1"/>
</dbReference>
<feature type="compositionally biased region" description="Low complexity" evidence="8">
    <location>
        <begin position="89"/>
        <end position="107"/>
    </location>
</feature>
<evidence type="ECO:0000313" key="11">
    <source>
        <dbReference type="EMBL" id="JAP73523.1"/>
    </source>
</evidence>
<dbReference type="Pfam" id="PF02171">
    <property type="entry name" value="Piwi"/>
    <property type="match status" value="1"/>
</dbReference>
<keyword evidence="3" id="KW-0963">Cytoplasm</keyword>
<dbReference type="FunFam" id="2.170.260.10:FF:000003">
    <property type="entry name" value="Piwi-like RNA-mediated gene silencing 2"/>
    <property type="match status" value="1"/>
</dbReference>
<dbReference type="InterPro" id="IPR003100">
    <property type="entry name" value="PAZ_dom"/>
</dbReference>